<proteinExistence type="predicted"/>
<accession>A0A814GDH6</accession>
<dbReference type="Pfam" id="PF11034">
    <property type="entry name" value="Grg1"/>
    <property type="match status" value="1"/>
</dbReference>
<comment type="caution">
    <text evidence="2">The sequence shown here is derived from an EMBL/GenBank/DDBJ whole genome shotgun (WGS) entry which is preliminary data.</text>
</comment>
<dbReference type="Proteomes" id="UP000663829">
    <property type="component" value="Unassembled WGS sequence"/>
</dbReference>
<dbReference type="OrthoDB" id="10039103at2759"/>
<dbReference type="EMBL" id="CAJNOK010015949">
    <property type="protein sequence ID" value="CAF1235270.1"/>
    <property type="molecule type" value="Genomic_DNA"/>
</dbReference>
<feature type="region of interest" description="Disordered" evidence="1">
    <location>
        <begin position="20"/>
        <end position="41"/>
    </location>
</feature>
<evidence type="ECO:0000313" key="4">
    <source>
        <dbReference type="EMBL" id="CAF3766389.1"/>
    </source>
</evidence>
<evidence type="ECO:0000313" key="3">
    <source>
        <dbReference type="EMBL" id="CAF1235270.1"/>
    </source>
</evidence>
<dbReference type="AlphaFoldDB" id="A0A814GDH6"/>
<dbReference type="PANTHER" id="PTHR38789:SF1">
    <property type="entry name" value="GLUCOSE-REPRESSIBLE GENE PROTEIN-RELATED"/>
    <property type="match status" value="1"/>
</dbReference>
<evidence type="ECO:0000313" key="2">
    <source>
        <dbReference type="EMBL" id="CAF0994775.1"/>
    </source>
</evidence>
<organism evidence="2 6">
    <name type="scientific">Didymodactylos carnosus</name>
    <dbReference type="NCBI Taxonomy" id="1234261"/>
    <lineage>
        <taxon>Eukaryota</taxon>
        <taxon>Metazoa</taxon>
        <taxon>Spiralia</taxon>
        <taxon>Gnathifera</taxon>
        <taxon>Rotifera</taxon>
        <taxon>Eurotatoria</taxon>
        <taxon>Bdelloidea</taxon>
        <taxon>Philodinida</taxon>
        <taxon>Philodinidae</taxon>
        <taxon>Didymodactylos</taxon>
    </lineage>
</organism>
<dbReference type="Proteomes" id="UP000682733">
    <property type="component" value="Unassembled WGS sequence"/>
</dbReference>
<dbReference type="InterPro" id="IPR020100">
    <property type="entry name" value="Glc-repressible_Grg1"/>
</dbReference>
<keyword evidence="6" id="KW-1185">Reference proteome</keyword>
<dbReference type="EMBL" id="CAJOBC010003087">
    <property type="protein sequence ID" value="CAF3766389.1"/>
    <property type="molecule type" value="Genomic_DNA"/>
</dbReference>
<dbReference type="PANTHER" id="PTHR38789">
    <property type="entry name" value="REPRESSIBLE PROTEIN GRG1, PUTATIVE (AFU_ORTHOLOGUE AFUA_5G14210)-RELATED"/>
    <property type="match status" value="1"/>
</dbReference>
<dbReference type="Proteomes" id="UP000681722">
    <property type="component" value="Unassembled WGS sequence"/>
</dbReference>
<evidence type="ECO:0000313" key="5">
    <source>
        <dbReference type="EMBL" id="CAF4043171.1"/>
    </source>
</evidence>
<protein>
    <submittedName>
        <fullName evidence="2">Uncharacterized protein</fullName>
    </submittedName>
</protein>
<reference evidence="2" key="1">
    <citation type="submission" date="2021-02" db="EMBL/GenBank/DDBJ databases">
        <authorList>
            <person name="Nowell W R."/>
        </authorList>
    </citation>
    <scope>NUCLEOTIDE SEQUENCE</scope>
</reference>
<name>A0A814GDH6_9BILA</name>
<dbReference type="EMBL" id="CAJOBA010037497">
    <property type="protein sequence ID" value="CAF4043171.1"/>
    <property type="molecule type" value="Genomic_DNA"/>
</dbReference>
<evidence type="ECO:0000256" key="1">
    <source>
        <dbReference type="SAM" id="MobiDB-lite"/>
    </source>
</evidence>
<dbReference type="Proteomes" id="UP000677228">
    <property type="component" value="Unassembled WGS sequence"/>
</dbReference>
<sequence>MEVIKDAAKAVSEKFQEVTSGASYEANKEKAKDSSNTAGERVGAAVDAAGDKAKEIGHACKKEVHKQEATH</sequence>
<gene>
    <name evidence="2" type="ORF">GPM918_LOCUS13440</name>
    <name evidence="3" type="ORF">OVA965_LOCUS25573</name>
    <name evidence="4" type="ORF">SRO942_LOCUS13436</name>
    <name evidence="5" type="ORF">TMI583_LOCUS26305</name>
</gene>
<evidence type="ECO:0000313" key="6">
    <source>
        <dbReference type="Proteomes" id="UP000663829"/>
    </source>
</evidence>
<dbReference type="EMBL" id="CAJNOQ010003089">
    <property type="protein sequence ID" value="CAF0994775.1"/>
    <property type="molecule type" value="Genomic_DNA"/>
</dbReference>